<name>A0A3B1A1K9_9ZZZZ</name>
<protein>
    <submittedName>
        <fullName evidence="1">Uncharacterized protein</fullName>
    </submittedName>
</protein>
<reference evidence="1" key="1">
    <citation type="submission" date="2018-06" db="EMBL/GenBank/DDBJ databases">
        <authorList>
            <person name="Zhirakovskaya E."/>
        </authorList>
    </citation>
    <scope>NUCLEOTIDE SEQUENCE</scope>
</reference>
<evidence type="ECO:0000313" key="1">
    <source>
        <dbReference type="EMBL" id="VAW95450.1"/>
    </source>
</evidence>
<accession>A0A3B1A1K9</accession>
<sequence length="66" mass="7900">MRNIEEIEKDIEKLTKTELKAFRRWFVDFDAQIWDKQIQEDADKGKLDDLANEAIKEFRTGKAKEI</sequence>
<dbReference type="EMBL" id="UOFT01000045">
    <property type="protein sequence ID" value="VAW95450.1"/>
    <property type="molecule type" value="Genomic_DNA"/>
</dbReference>
<organism evidence="1">
    <name type="scientific">hydrothermal vent metagenome</name>
    <dbReference type="NCBI Taxonomy" id="652676"/>
    <lineage>
        <taxon>unclassified sequences</taxon>
        <taxon>metagenomes</taxon>
        <taxon>ecological metagenomes</taxon>
    </lineage>
</organism>
<proteinExistence type="predicted"/>
<dbReference type="AlphaFoldDB" id="A0A3B1A1K9"/>
<gene>
    <name evidence="1" type="ORF">MNBD_GAMMA23-1009</name>
</gene>